<reference evidence="1" key="1">
    <citation type="submission" date="2018-05" db="EMBL/GenBank/DDBJ databases">
        <authorList>
            <person name="Lanie J.A."/>
            <person name="Ng W.-L."/>
            <person name="Kazmierczak K.M."/>
            <person name="Andrzejewski T.M."/>
            <person name="Davidsen T.M."/>
            <person name="Wayne K.J."/>
            <person name="Tettelin H."/>
            <person name="Glass J.I."/>
            <person name="Rusch D."/>
            <person name="Podicherti R."/>
            <person name="Tsui H.-C.T."/>
            <person name="Winkler M.E."/>
        </authorList>
    </citation>
    <scope>NUCLEOTIDE SEQUENCE</scope>
</reference>
<accession>A0A382LL79</accession>
<name>A0A382LL79_9ZZZZ</name>
<evidence type="ECO:0000313" key="1">
    <source>
        <dbReference type="EMBL" id="SVC35862.1"/>
    </source>
</evidence>
<proteinExistence type="predicted"/>
<organism evidence="1">
    <name type="scientific">marine metagenome</name>
    <dbReference type="NCBI Taxonomy" id="408172"/>
    <lineage>
        <taxon>unclassified sequences</taxon>
        <taxon>metagenomes</taxon>
        <taxon>ecological metagenomes</taxon>
    </lineage>
</organism>
<gene>
    <name evidence="1" type="ORF">METZ01_LOCUS288716</name>
</gene>
<feature type="non-terminal residue" evidence="1">
    <location>
        <position position="1"/>
    </location>
</feature>
<dbReference type="EMBL" id="UINC01086947">
    <property type="protein sequence ID" value="SVC35862.1"/>
    <property type="molecule type" value="Genomic_DNA"/>
</dbReference>
<sequence>VNFELNEEQRAFVETARSFALEKMA</sequence>
<feature type="non-terminal residue" evidence="1">
    <location>
        <position position="25"/>
    </location>
</feature>
<protein>
    <submittedName>
        <fullName evidence="1">Uncharacterized protein</fullName>
    </submittedName>
</protein>
<dbReference type="AlphaFoldDB" id="A0A382LL79"/>